<evidence type="ECO:0000259" key="6">
    <source>
        <dbReference type="PROSITE" id="PS51671"/>
    </source>
</evidence>
<dbReference type="EMBL" id="UINC01006146">
    <property type="protein sequence ID" value="SVA25762.1"/>
    <property type="molecule type" value="Genomic_DNA"/>
</dbReference>
<dbReference type="GO" id="GO:1990610">
    <property type="term" value="F:acetolactate synthase regulator activity"/>
    <property type="evidence" value="ECO:0007669"/>
    <property type="project" value="InterPro"/>
</dbReference>
<dbReference type="InterPro" id="IPR039557">
    <property type="entry name" value="AHAS_ACT"/>
</dbReference>
<keyword evidence="5" id="KW-0100">Branched-chain amino acid biosynthesis</keyword>
<evidence type="ECO:0000313" key="7">
    <source>
        <dbReference type="EMBL" id="SVA25762.1"/>
    </source>
</evidence>
<dbReference type="UniPathway" id="UPA00049">
    <property type="reaction ID" value="UER00059"/>
</dbReference>
<comment type="similarity">
    <text evidence="3">Belongs to the acetolactate synthase small subunit family.</text>
</comment>
<dbReference type="Pfam" id="PF22629">
    <property type="entry name" value="ACT_AHAS_ss"/>
    <property type="match status" value="1"/>
</dbReference>
<dbReference type="GO" id="GO:0009097">
    <property type="term" value="P:isoleucine biosynthetic process"/>
    <property type="evidence" value="ECO:0007669"/>
    <property type="project" value="UniProtKB-UniPathway"/>
</dbReference>
<dbReference type="InterPro" id="IPR019455">
    <property type="entry name" value="Acetolactate_synth_ssu_C"/>
</dbReference>
<dbReference type="PANTHER" id="PTHR30239:SF0">
    <property type="entry name" value="ACETOLACTATE SYNTHASE SMALL SUBUNIT 1, CHLOROPLASTIC"/>
    <property type="match status" value="1"/>
</dbReference>
<accession>A0A381UC13</accession>
<dbReference type="GO" id="GO:0005829">
    <property type="term" value="C:cytosol"/>
    <property type="evidence" value="ECO:0007669"/>
    <property type="project" value="TreeGrafter"/>
</dbReference>
<sequence>MENQAGALSRVVGLFSQRGYNIESLIVAPTEDPTLSRLTMTTVGDEKVIQQITKQLNKLIDVVKVLDLSASDYSESELMIIKLSNHKDTIKKIEELGGSIIYQDETILNVEFIGTSSAMDKVLSNWDDKSLLEVVRTGVLGLSSNAKTLTI</sequence>
<dbReference type="GO" id="GO:0003984">
    <property type="term" value="F:acetolactate synthase activity"/>
    <property type="evidence" value="ECO:0007669"/>
    <property type="project" value="TreeGrafter"/>
</dbReference>
<dbReference type="InterPro" id="IPR004789">
    <property type="entry name" value="Acetalactate_synth_ssu"/>
</dbReference>
<comment type="pathway">
    <text evidence="2">Amino-acid biosynthesis; L-valine biosynthesis; L-valine from pyruvate: step 1/4.</text>
</comment>
<keyword evidence="4" id="KW-0028">Amino-acid biosynthesis</keyword>
<evidence type="ECO:0000256" key="5">
    <source>
        <dbReference type="ARBA" id="ARBA00023304"/>
    </source>
</evidence>
<gene>
    <name evidence="7" type="ORF">METZ01_LOCUS78616</name>
</gene>
<reference evidence="7" key="1">
    <citation type="submission" date="2018-05" db="EMBL/GenBank/DDBJ databases">
        <authorList>
            <person name="Lanie J.A."/>
            <person name="Ng W.-L."/>
            <person name="Kazmierczak K.M."/>
            <person name="Andrzejewski T.M."/>
            <person name="Davidsen T.M."/>
            <person name="Wayne K.J."/>
            <person name="Tettelin H."/>
            <person name="Glass J.I."/>
            <person name="Rusch D."/>
            <person name="Podicherti R."/>
            <person name="Tsui H.-C.T."/>
            <person name="Winkler M.E."/>
        </authorList>
    </citation>
    <scope>NUCLEOTIDE SEQUENCE</scope>
</reference>
<dbReference type="GO" id="GO:0009099">
    <property type="term" value="P:L-valine biosynthetic process"/>
    <property type="evidence" value="ECO:0007669"/>
    <property type="project" value="UniProtKB-UniPathway"/>
</dbReference>
<evidence type="ECO:0000256" key="3">
    <source>
        <dbReference type="ARBA" id="ARBA00006341"/>
    </source>
</evidence>
<dbReference type="InterPro" id="IPR054480">
    <property type="entry name" value="AHAS_small-like_ACT"/>
</dbReference>
<evidence type="ECO:0000256" key="1">
    <source>
        <dbReference type="ARBA" id="ARBA00004974"/>
    </source>
</evidence>
<comment type="pathway">
    <text evidence="1">Amino-acid biosynthesis; L-isoleucine biosynthesis; L-isoleucine from 2-oxobutanoate: step 1/4.</text>
</comment>
<evidence type="ECO:0000256" key="4">
    <source>
        <dbReference type="ARBA" id="ARBA00022605"/>
    </source>
</evidence>
<organism evidence="7">
    <name type="scientific">marine metagenome</name>
    <dbReference type="NCBI Taxonomy" id="408172"/>
    <lineage>
        <taxon>unclassified sequences</taxon>
        <taxon>metagenomes</taxon>
        <taxon>ecological metagenomes</taxon>
    </lineage>
</organism>
<dbReference type="NCBIfam" id="TIGR00119">
    <property type="entry name" value="acolac_sm"/>
    <property type="match status" value="1"/>
</dbReference>
<evidence type="ECO:0000256" key="2">
    <source>
        <dbReference type="ARBA" id="ARBA00005025"/>
    </source>
</evidence>
<dbReference type="Gene3D" id="3.30.70.260">
    <property type="match status" value="1"/>
</dbReference>
<dbReference type="Pfam" id="PF10369">
    <property type="entry name" value="ALS_ss_C"/>
    <property type="match status" value="1"/>
</dbReference>
<protein>
    <recommendedName>
        <fullName evidence="6">ACT domain-containing protein</fullName>
    </recommendedName>
</protein>
<dbReference type="InterPro" id="IPR027271">
    <property type="entry name" value="Acetolactate_synth/TF_NikR_C"/>
</dbReference>
<dbReference type="FunFam" id="3.30.70.260:FF:000001">
    <property type="entry name" value="Acetolactate synthase, small subunit"/>
    <property type="match status" value="1"/>
</dbReference>
<dbReference type="InterPro" id="IPR002912">
    <property type="entry name" value="ACT_dom"/>
</dbReference>
<dbReference type="Gene3D" id="3.30.70.1150">
    <property type="entry name" value="ACT-like. Chain A, domain 2"/>
    <property type="match status" value="1"/>
</dbReference>
<dbReference type="PROSITE" id="PS51671">
    <property type="entry name" value="ACT"/>
    <property type="match status" value="1"/>
</dbReference>
<dbReference type="UniPathway" id="UPA00047">
    <property type="reaction ID" value="UER00055"/>
</dbReference>
<dbReference type="PANTHER" id="PTHR30239">
    <property type="entry name" value="ACETOLACTATE SYNTHASE SMALL SUBUNIT"/>
    <property type="match status" value="1"/>
</dbReference>
<dbReference type="AlphaFoldDB" id="A0A381UC13"/>
<feature type="domain" description="ACT" evidence="6">
    <location>
        <begin position="1"/>
        <end position="70"/>
    </location>
</feature>
<name>A0A381UC13_9ZZZZ</name>
<dbReference type="NCBIfam" id="NF008864">
    <property type="entry name" value="PRK11895.1"/>
    <property type="match status" value="1"/>
</dbReference>
<dbReference type="CDD" id="cd04878">
    <property type="entry name" value="ACT_AHAS"/>
    <property type="match status" value="1"/>
</dbReference>
<dbReference type="SUPFAM" id="SSF55021">
    <property type="entry name" value="ACT-like"/>
    <property type="match status" value="2"/>
</dbReference>
<dbReference type="InterPro" id="IPR045865">
    <property type="entry name" value="ACT-like_dom_sf"/>
</dbReference>
<proteinExistence type="inferred from homology"/>